<feature type="transmembrane region" description="Helical" evidence="1">
    <location>
        <begin position="7"/>
        <end position="29"/>
    </location>
</feature>
<keyword evidence="1 2" id="KW-0812">Transmembrane</keyword>
<dbReference type="EMBL" id="AFNH02000306">
    <property type="protein sequence ID" value="EZG78199.1"/>
    <property type="molecule type" value="Genomic_DNA"/>
</dbReference>
<organism evidence="2 3">
    <name type="scientific">Gregarina niphandrodes</name>
    <name type="common">Septate eugregarine</name>
    <dbReference type="NCBI Taxonomy" id="110365"/>
    <lineage>
        <taxon>Eukaryota</taxon>
        <taxon>Sar</taxon>
        <taxon>Alveolata</taxon>
        <taxon>Apicomplexa</taxon>
        <taxon>Conoidasida</taxon>
        <taxon>Gregarinasina</taxon>
        <taxon>Eugregarinorida</taxon>
        <taxon>Gregarinidae</taxon>
        <taxon>Gregarina</taxon>
    </lineage>
</organism>
<name>A0A023BAF9_GRENI</name>
<dbReference type="RefSeq" id="XP_011129419.1">
    <property type="nucleotide sequence ID" value="XM_011131117.1"/>
</dbReference>
<evidence type="ECO:0000256" key="1">
    <source>
        <dbReference type="SAM" id="Phobius"/>
    </source>
</evidence>
<reference evidence="2" key="1">
    <citation type="submission" date="2013-12" db="EMBL/GenBank/DDBJ databases">
        <authorList>
            <person name="Omoto C.K."/>
            <person name="Sibley D."/>
            <person name="Venepally P."/>
            <person name="Hadjithomas M."/>
            <person name="Karamycheva S."/>
            <person name="Brunk B."/>
            <person name="Roos D."/>
            <person name="Caler E."/>
            <person name="Lorenzi H."/>
        </authorList>
    </citation>
    <scope>NUCLEOTIDE SEQUENCE</scope>
</reference>
<proteinExistence type="predicted"/>
<evidence type="ECO:0000313" key="3">
    <source>
        <dbReference type="Proteomes" id="UP000019763"/>
    </source>
</evidence>
<protein>
    <submittedName>
        <fullName evidence="2">Transmembrane protein</fullName>
    </submittedName>
</protein>
<keyword evidence="1" id="KW-1133">Transmembrane helix</keyword>
<dbReference type="GeneID" id="22911541"/>
<comment type="caution">
    <text evidence="2">The sequence shown here is derived from an EMBL/GenBank/DDBJ whole genome shotgun (WGS) entry which is preliminary data.</text>
</comment>
<dbReference type="VEuPathDB" id="CryptoDB:GNI_039990"/>
<feature type="transmembrane region" description="Helical" evidence="1">
    <location>
        <begin position="135"/>
        <end position="155"/>
    </location>
</feature>
<sequence>MSGNKDSVLFCLPLGVGALVISFVMTLFLVADAVTKTQALWEDRDDQTVMSWLSLGMSLVTFLCCLAGFIGTLIRSAGLLKIGAYFVYPSIISTMVSCLLMWLKVNGMSGDLIKQYDESGNLIDVEDDRLPNSKWIAAGIVTALDIIVLLMLCYMGDIFISAAKHVETGKSIWKRS</sequence>
<keyword evidence="3" id="KW-1185">Reference proteome</keyword>
<feature type="transmembrane region" description="Helical" evidence="1">
    <location>
        <begin position="49"/>
        <end position="70"/>
    </location>
</feature>
<gene>
    <name evidence="2" type="ORF">GNI_039990</name>
</gene>
<keyword evidence="1" id="KW-0472">Membrane</keyword>
<dbReference type="Proteomes" id="UP000019763">
    <property type="component" value="Unassembled WGS sequence"/>
</dbReference>
<accession>A0A023BAF9</accession>
<dbReference type="AlphaFoldDB" id="A0A023BAF9"/>
<feature type="transmembrane region" description="Helical" evidence="1">
    <location>
        <begin position="82"/>
        <end position="103"/>
    </location>
</feature>
<evidence type="ECO:0000313" key="2">
    <source>
        <dbReference type="EMBL" id="EZG78199.1"/>
    </source>
</evidence>